<gene>
    <name evidence="4" type="primary">axeA_2</name>
    <name evidence="4" type="ORF">STSP_36410</name>
</gene>
<dbReference type="PANTHER" id="PTHR40111">
    <property type="entry name" value="CEPHALOSPORIN-C DEACETYLASE"/>
    <property type="match status" value="1"/>
</dbReference>
<dbReference type="EMBL" id="LOHS01000084">
    <property type="protein sequence ID" value="OAH12994.1"/>
    <property type="molecule type" value="Genomic_DNA"/>
</dbReference>
<reference evidence="4 5" key="1">
    <citation type="submission" date="2015-12" db="EMBL/GenBank/DDBJ databases">
        <title>Genome sequence of Streptomyces sp. G25.</title>
        <authorList>
            <person name="Poehlein A."/>
            <person name="Roettig A."/>
            <person name="Hiessl S."/>
            <person name="Hauschild P."/>
            <person name="Schauer J."/>
            <person name="Madkour M.H."/>
            <person name="Al-Ansari A.M."/>
            <person name="Almakishah N.H."/>
            <person name="Steinbuechel A."/>
            <person name="Daniel R."/>
        </authorList>
    </citation>
    <scope>NUCLEOTIDE SEQUENCE [LARGE SCALE GENOMIC DNA]</scope>
    <source>
        <strain evidence="5">G25(2015)</strain>
    </source>
</reference>
<proteinExistence type="predicted"/>
<evidence type="ECO:0000313" key="5">
    <source>
        <dbReference type="Proteomes" id="UP000077381"/>
    </source>
</evidence>
<dbReference type="Proteomes" id="UP000077381">
    <property type="component" value="Unassembled WGS sequence"/>
</dbReference>
<dbReference type="Gene3D" id="3.40.50.1820">
    <property type="entry name" value="alpha/beta hydrolase"/>
    <property type="match status" value="1"/>
</dbReference>
<dbReference type="AlphaFoldDB" id="A0A177HS28"/>
<keyword evidence="4" id="KW-0378">Hydrolase</keyword>
<dbReference type="PATRIC" id="fig|1716141.3.peg.3820"/>
<dbReference type="Pfam" id="PF05448">
    <property type="entry name" value="AXE1"/>
    <property type="match status" value="1"/>
</dbReference>
<dbReference type="STRING" id="1716141.STSP_36410"/>
<accession>A0A177HS28</accession>
<feature type="domain" description="Acetyl xylan esterase" evidence="3">
    <location>
        <begin position="1"/>
        <end position="317"/>
    </location>
</feature>
<organism evidence="4 5">
    <name type="scientific">Streptomyces jeddahensis</name>
    <dbReference type="NCBI Taxonomy" id="1716141"/>
    <lineage>
        <taxon>Bacteria</taxon>
        <taxon>Bacillati</taxon>
        <taxon>Actinomycetota</taxon>
        <taxon>Actinomycetes</taxon>
        <taxon>Kitasatosporales</taxon>
        <taxon>Streptomycetaceae</taxon>
        <taxon>Streptomyces</taxon>
    </lineage>
</organism>
<dbReference type="InterPro" id="IPR039069">
    <property type="entry name" value="CE7"/>
</dbReference>
<evidence type="ECO:0000256" key="2">
    <source>
        <dbReference type="PIRSR" id="PIRSR639069-2"/>
    </source>
</evidence>
<dbReference type="RefSeq" id="WP_067278754.1">
    <property type="nucleotide sequence ID" value="NZ_LOHS01000084.1"/>
</dbReference>
<dbReference type="GO" id="GO:0005976">
    <property type="term" value="P:polysaccharide metabolic process"/>
    <property type="evidence" value="ECO:0007669"/>
    <property type="project" value="TreeGrafter"/>
</dbReference>
<dbReference type="GO" id="GO:0046555">
    <property type="term" value="F:acetylxylan esterase activity"/>
    <property type="evidence" value="ECO:0007669"/>
    <property type="project" value="UniProtKB-EC"/>
</dbReference>
<dbReference type="PANTHER" id="PTHR40111:SF1">
    <property type="entry name" value="CEPHALOSPORIN-C DEACETYLASE"/>
    <property type="match status" value="1"/>
</dbReference>
<dbReference type="InterPro" id="IPR029058">
    <property type="entry name" value="AB_hydrolase_fold"/>
</dbReference>
<dbReference type="SUPFAM" id="SSF53474">
    <property type="entry name" value="alpha/beta-Hydrolases"/>
    <property type="match status" value="1"/>
</dbReference>
<evidence type="ECO:0000313" key="4">
    <source>
        <dbReference type="EMBL" id="OAH12994.1"/>
    </source>
</evidence>
<dbReference type="EC" id="3.1.1.41" evidence="4"/>
<dbReference type="GO" id="GO:0047739">
    <property type="term" value="F:cephalosporin-C deacetylase activity"/>
    <property type="evidence" value="ECO:0007669"/>
    <property type="project" value="UniProtKB-EC"/>
</dbReference>
<dbReference type="InterPro" id="IPR008391">
    <property type="entry name" value="AXE1_dom"/>
</dbReference>
<comment type="caution">
    <text evidence="4">The sequence shown here is derived from an EMBL/GenBank/DDBJ whole genome shotgun (WGS) entry which is preliminary data.</text>
</comment>
<feature type="active site" description="Charge relay system" evidence="1">
    <location>
        <position position="302"/>
    </location>
</feature>
<dbReference type="OrthoDB" id="9770528at2"/>
<feature type="active site" description="Nucleophile" evidence="1">
    <location>
        <position position="187"/>
    </location>
</feature>
<keyword evidence="5" id="KW-1185">Reference proteome</keyword>
<feature type="binding site" evidence="2">
    <location>
        <position position="92"/>
    </location>
    <ligand>
        <name>substrate</name>
    </ligand>
</feature>
<sequence length="331" mass="36174">MALIDLPVEELTRYRPERDEPEDFDRFWEDTLARASAAPVDAVFSPHPTRLRLIDVYDVSFTGWGGQRIAAWLLLPANATGPLSCVVEYVGYNAGRGFPHEWLLWATAGYAHFVMDNRGQGAGWRTGDTADNAEGSGPAHPGFMTRGILDPNDYYYRRLYVDAVRAVDAARSAPGVDASRVIVAGSSQGGGLALVAAGLVPDVTAVLADVPFLCHFTRGTMITDELPFREIAAYCRAHRDKVAQVFRTLSYFDCVNFAARAYAPSLFSVGLMDQITPPSTVYAAHNHYAGSKEIHVYRYNDHEGGGPHHQEVQLAFVEGVLEATAPLGGRL</sequence>
<name>A0A177HS28_9ACTN</name>
<feature type="active site" description="Charge relay system" evidence="1">
    <location>
        <position position="273"/>
    </location>
</feature>
<evidence type="ECO:0000256" key="1">
    <source>
        <dbReference type="PIRSR" id="PIRSR639069-1"/>
    </source>
</evidence>
<protein>
    <submittedName>
        <fullName evidence="4">Cephalosporin-C deacetylase</fullName>
        <ecNumber evidence="4">3.1.1.41</ecNumber>
        <ecNumber evidence="4">3.1.1.72</ecNumber>
    </submittedName>
</protein>
<dbReference type="EC" id="3.1.1.72" evidence="4"/>
<evidence type="ECO:0000259" key="3">
    <source>
        <dbReference type="Pfam" id="PF05448"/>
    </source>
</evidence>